<organism evidence="1">
    <name type="scientific">Anopheles marajoara</name>
    <dbReference type="NCBI Taxonomy" id="58244"/>
    <lineage>
        <taxon>Eukaryota</taxon>
        <taxon>Metazoa</taxon>
        <taxon>Ecdysozoa</taxon>
        <taxon>Arthropoda</taxon>
        <taxon>Hexapoda</taxon>
        <taxon>Insecta</taxon>
        <taxon>Pterygota</taxon>
        <taxon>Neoptera</taxon>
        <taxon>Endopterygota</taxon>
        <taxon>Diptera</taxon>
        <taxon>Nematocera</taxon>
        <taxon>Culicoidea</taxon>
        <taxon>Culicidae</taxon>
        <taxon>Anophelinae</taxon>
        <taxon>Anopheles</taxon>
    </lineage>
</organism>
<protein>
    <submittedName>
        <fullName evidence="1">Putative secreted protein</fullName>
    </submittedName>
</protein>
<accession>A0A2M4CA70</accession>
<reference evidence="1" key="1">
    <citation type="submission" date="2018-01" db="EMBL/GenBank/DDBJ databases">
        <title>An insight into the sialome of Amazonian anophelines.</title>
        <authorList>
            <person name="Ribeiro J.M."/>
            <person name="Scarpassa V."/>
            <person name="Calvo E."/>
        </authorList>
    </citation>
    <scope>NUCLEOTIDE SEQUENCE</scope>
    <source>
        <tissue evidence="1">Salivary glands</tissue>
    </source>
</reference>
<evidence type="ECO:0000313" key="1">
    <source>
        <dbReference type="EMBL" id="MBW62256.1"/>
    </source>
</evidence>
<dbReference type="EMBL" id="GGFJ01013115">
    <property type="protein sequence ID" value="MBW62256.1"/>
    <property type="molecule type" value="Transcribed_RNA"/>
</dbReference>
<proteinExistence type="predicted"/>
<name>A0A2M4CA70_9DIPT</name>
<dbReference type="AlphaFoldDB" id="A0A2M4CA70"/>
<sequence length="87" mass="9723">MMYSRAGWCAARVCLLQMGSKLFSWCVLAAYHVHFIASSPPSLIVSDQICHRVTRFCQRGTSSSSPSPAAVRCEGLLFRRHLFKCSI</sequence>